<proteinExistence type="predicted"/>
<organism evidence="6 7">
    <name type="scientific">Priapulus caudatus</name>
    <name type="common">Priapulid worm</name>
    <dbReference type="NCBI Taxonomy" id="37621"/>
    <lineage>
        <taxon>Eukaryota</taxon>
        <taxon>Metazoa</taxon>
        <taxon>Ecdysozoa</taxon>
        <taxon>Scalidophora</taxon>
        <taxon>Priapulida</taxon>
        <taxon>Priapulimorpha</taxon>
        <taxon>Priapulimorphida</taxon>
        <taxon>Priapulidae</taxon>
        <taxon>Priapulus</taxon>
    </lineage>
</organism>
<dbReference type="GeneID" id="106807177"/>
<dbReference type="InterPro" id="IPR007666">
    <property type="entry name" value="ADP_PFK/GK"/>
</dbReference>
<accession>A0ABM1DYB3</accession>
<evidence type="ECO:0000256" key="1">
    <source>
        <dbReference type="ARBA" id="ARBA00022679"/>
    </source>
</evidence>
<dbReference type="PANTHER" id="PTHR21208">
    <property type="entry name" value="ADP-DEPENDENT GLUCOKINASE"/>
    <property type="match status" value="1"/>
</dbReference>
<reference evidence="7" key="1">
    <citation type="submission" date="2025-08" db="UniProtKB">
        <authorList>
            <consortium name="RefSeq"/>
        </authorList>
    </citation>
    <scope>IDENTIFICATION</scope>
</reference>
<dbReference type="PROSITE" id="PS51255">
    <property type="entry name" value="ADPK"/>
    <property type="match status" value="1"/>
</dbReference>
<dbReference type="Pfam" id="PF04587">
    <property type="entry name" value="ADP_PFK_GK"/>
    <property type="match status" value="1"/>
</dbReference>
<keyword evidence="5" id="KW-0324">Glycolysis</keyword>
<dbReference type="Gene3D" id="3.40.1190.20">
    <property type="match status" value="1"/>
</dbReference>
<keyword evidence="1" id="KW-0808">Transferase</keyword>
<dbReference type="Proteomes" id="UP000695022">
    <property type="component" value="Unplaced"/>
</dbReference>
<keyword evidence="6" id="KW-1185">Reference proteome</keyword>
<evidence type="ECO:0000256" key="2">
    <source>
        <dbReference type="ARBA" id="ARBA00022723"/>
    </source>
</evidence>
<dbReference type="RefSeq" id="XP_014664934.1">
    <property type="nucleotide sequence ID" value="XM_014809448.1"/>
</dbReference>
<keyword evidence="4" id="KW-0460">Magnesium</keyword>
<evidence type="ECO:0000313" key="6">
    <source>
        <dbReference type="Proteomes" id="UP000695022"/>
    </source>
</evidence>
<evidence type="ECO:0000256" key="3">
    <source>
        <dbReference type="ARBA" id="ARBA00022777"/>
    </source>
</evidence>
<evidence type="ECO:0000256" key="5">
    <source>
        <dbReference type="ARBA" id="ARBA00023152"/>
    </source>
</evidence>
<dbReference type="PANTHER" id="PTHR21208:SF0">
    <property type="entry name" value="ADP-DEPENDENT GLUCOKINASE"/>
    <property type="match status" value="1"/>
</dbReference>
<sequence>MRALGLKPGEAADHATLQNMQHLQEAFTFFFGKGSAAERYYEDEAGFNSVVTAASSLQNAQWYIGGNAALMAQKISSTFPETEVMLVGPVGPKLLSLLHTSVKVPEKALIDEDEVHLIMEYQKNEIWGGRSAPVANRFITSHDESNSHLLMQHVSAFFDTLASWDPDLIVLAGLHLLDGHEESLWQKKLQGLREHLKTLPTSTPIHLEVASMADRNFTAQVVTQLFPFVDSIGCNEQELAFLSHAAGGPHASMYVEGVAVQPDLDKVVDIMHWLLTSLGDRLSRVHYHSLTYHVIGVRTDRWNNTRQAIAAGARVAGQQACMQLELTPDIVELRMPRDVRFGDDASLTYDPTQPAVGWQRGDVSYYFSPVLICKEPLRTVGLGDAISSTALIYSEFVR</sequence>
<keyword evidence="2" id="KW-0479">Metal-binding</keyword>
<protein>
    <submittedName>
        <fullName evidence="7">ADP-dependent glucokinase-like isoform X1</fullName>
    </submittedName>
</protein>
<evidence type="ECO:0000313" key="7">
    <source>
        <dbReference type="RefSeq" id="XP_014664934.1"/>
    </source>
</evidence>
<dbReference type="SUPFAM" id="SSF53613">
    <property type="entry name" value="Ribokinase-like"/>
    <property type="match status" value="1"/>
</dbReference>
<name>A0ABM1DYB3_PRICU</name>
<gene>
    <name evidence="7" type="primary">LOC106807177</name>
</gene>
<keyword evidence="3" id="KW-0418">Kinase</keyword>
<dbReference type="InterPro" id="IPR029056">
    <property type="entry name" value="Ribokinase-like"/>
</dbReference>
<evidence type="ECO:0000256" key="4">
    <source>
        <dbReference type="ARBA" id="ARBA00022842"/>
    </source>
</evidence>